<dbReference type="EMBL" id="CM023484">
    <property type="protein sequence ID" value="KAH6934324.1"/>
    <property type="molecule type" value="Genomic_DNA"/>
</dbReference>
<gene>
    <name evidence="1" type="ORF">HPB50_022916</name>
</gene>
<organism evidence="1 2">
    <name type="scientific">Hyalomma asiaticum</name>
    <name type="common">Tick</name>
    <dbReference type="NCBI Taxonomy" id="266040"/>
    <lineage>
        <taxon>Eukaryota</taxon>
        <taxon>Metazoa</taxon>
        <taxon>Ecdysozoa</taxon>
        <taxon>Arthropoda</taxon>
        <taxon>Chelicerata</taxon>
        <taxon>Arachnida</taxon>
        <taxon>Acari</taxon>
        <taxon>Parasitiformes</taxon>
        <taxon>Ixodida</taxon>
        <taxon>Ixodoidea</taxon>
        <taxon>Ixodidae</taxon>
        <taxon>Hyalomminae</taxon>
        <taxon>Hyalomma</taxon>
    </lineage>
</organism>
<name>A0ACB7SKK7_HYAAI</name>
<proteinExistence type="predicted"/>
<protein>
    <submittedName>
        <fullName evidence="1">Uncharacterized protein</fullName>
    </submittedName>
</protein>
<accession>A0ACB7SKK7</accession>
<evidence type="ECO:0000313" key="1">
    <source>
        <dbReference type="EMBL" id="KAH6934324.1"/>
    </source>
</evidence>
<reference evidence="1" key="1">
    <citation type="submission" date="2020-05" db="EMBL/GenBank/DDBJ databases">
        <title>Large-scale comparative analyses of tick genomes elucidate their genetic diversity and vector capacities.</title>
        <authorList>
            <person name="Jia N."/>
            <person name="Wang J."/>
            <person name="Shi W."/>
            <person name="Du L."/>
            <person name="Sun Y."/>
            <person name="Zhan W."/>
            <person name="Jiang J."/>
            <person name="Wang Q."/>
            <person name="Zhang B."/>
            <person name="Ji P."/>
            <person name="Sakyi L.B."/>
            <person name="Cui X."/>
            <person name="Yuan T."/>
            <person name="Jiang B."/>
            <person name="Yang W."/>
            <person name="Lam T.T.-Y."/>
            <person name="Chang Q."/>
            <person name="Ding S."/>
            <person name="Wang X."/>
            <person name="Zhu J."/>
            <person name="Ruan X."/>
            <person name="Zhao L."/>
            <person name="Wei J."/>
            <person name="Que T."/>
            <person name="Du C."/>
            <person name="Cheng J."/>
            <person name="Dai P."/>
            <person name="Han X."/>
            <person name="Huang E."/>
            <person name="Gao Y."/>
            <person name="Liu J."/>
            <person name="Shao H."/>
            <person name="Ye R."/>
            <person name="Li L."/>
            <person name="Wei W."/>
            <person name="Wang X."/>
            <person name="Wang C."/>
            <person name="Yang T."/>
            <person name="Huo Q."/>
            <person name="Li W."/>
            <person name="Guo W."/>
            <person name="Chen H."/>
            <person name="Zhou L."/>
            <person name="Ni X."/>
            <person name="Tian J."/>
            <person name="Zhou Y."/>
            <person name="Sheng Y."/>
            <person name="Liu T."/>
            <person name="Pan Y."/>
            <person name="Xia L."/>
            <person name="Li J."/>
            <person name="Zhao F."/>
            <person name="Cao W."/>
        </authorList>
    </citation>
    <scope>NUCLEOTIDE SEQUENCE</scope>
    <source>
        <strain evidence="1">Hyas-2018</strain>
    </source>
</reference>
<sequence length="83" mass="8665">MKTLVVVVIIQAICAVVTARPTGIPGVALKVPDPNDCSKYSLCLQLFGMKLDCPEGEHFSAAASQCLPAAVAGCDPGKYLDPF</sequence>
<keyword evidence="2" id="KW-1185">Reference proteome</keyword>
<dbReference type="Proteomes" id="UP000821845">
    <property type="component" value="Chromosome 4"/>
</dbReference>
<evidence type="ECO:0000313" key="2">
    <source>
        <dbReference type="Proteomes" id="UP000821845"/>
    </source>
</evidence>
<comment type="caution">
    <text evidence="1">The sequence shown here is derived from an EMBL/GenBank/DDBJ whole genome shotgun (WGS) entry which is preliminary data.</text>
</comment>